<reference evidence="1" key="1">
    <citation type="submission" date="2020-05" db="EMBL/GenBank/DDBJ databases">
        <title>Mycena genomes resolve the evolution of fungal bioluminescence.</title>
        <authorList>
            <person name="Tsai I.J."/>
        </authorList>
    </citation>
    <scope>NUCLEOTIDE SEQUENCE</scope>
    <source>
        <strain evidence="1">171206Taipei</strain>
    </source>
</reference>
<dbReference type="EMBL" id="JACAZF010000005">
    <property type="protein sequence ID" value="KAF7303680.1"/>
    <property type="molecule type" value="Genomic_DNA"/>
</dbReference>
<dbReference type="AlphaFoldDB" id="A0A8H6SPM1"/>
<evidence type="ECO:0000313" key="2">
    <source>
        <dbReference type="Proteomes" id="UP000636479"/>
    </source>
</evidence>
<dbReference type="RefSeq" id="XP_037220652.1">
    <property type="nucleotide sequence ID" value="XM_037362731.1"/>
</dbReference>
<gene>
    <name evidence="1" type="ORF">MIND_00597400</name>
</gene>
<proteinExistence type="predicted"/>
<sequence length="250" mass="28304">MSTLELFWPEKRSYLKLWSWTTETDTDYVAHIIKSIANGGRDHSLRVLTARIGAHKTDMTIPKSNRDEKTLPAIVKMAQTPEQIATLEREAAMYRVLKKVQGRAVPKIYGHFRGRVDGKEIQCLLMQYGKPPFMGDRDYIGRYNMDAIYAIHASGIVHGDLLDERHMIESRNTIMVVDLSTATTHRCMHGQKVMGRDGVCRIAKCPEVAALEEKYGSYYDLWISAGGGHGLLSPCFENARSPTVEMTLLW</sequence>
<organism evidence="1 2">
    <name type="scientific">Mycena indigotica</name>
    <dbReference type="NCBI Taxonomy" id="2126181"/>
    <lineage>
        <taxon>Eukaryota</taxon>
        <taxon>Fungi</taxon>
        <taxon>Dikarya</taxon>
        <taxon>Basidiomycota</taxon>
        <taxon>Agaricomycotina</taxon>
        <taxon>Agaricomycetes</taxon>
        <taxon>Agaricomycetidae</taxon>
        <taxon>Agaricales</taxon>
        <taxon>Marasmiineae</taxon>
        <taxon>Mycenaceae</taxon>
        <taxon>Mycena</taxon>
    </lineage>
</organism>
<dbReference type="Proteomes" id="UP000636479">
    <property type="component" value="Unassembled WGS sequence"/>
</dbReference>
<dbReference type="SUPFAM" id="SSF56112">
    <property type="entry name" value="Protein kinase-like (PK-like)"/>
    <property type="match status" value="1"/>
</dbReference>
<dbReference type="OrthoDB" id="3182995at2759"/>
<accession>A0A8H6SPM1</accession>
<keyword evidence="2" id="KW-1185">Reference proteome</keyword>
<protein>
    <recommendedName>
        <fullName evidence="3">Protein kinase domain-containing protein</fullName>
    </recommendedName>
</protein>
<name>A0A8H6SPM1_9AGAR</name>
<dbReference type="InterPro" id="IPR011009">
    <property type="entry name" value="Kinase-like_dom_sf"/>
</dbReference>
<comment type="caution">
    <text evidence="1">The sequence shown here is derived from an EMBL/GenBank/DDBJ whole genome shotgun (WGS) entry which is preliminary data.</text>
</comment>
<dbReference type="GeneID" id="59345247"/>
<evidence type="ECO:0008006" key="3">
    <source>
        <dbReference type="Google" id="ProtNLM"/>
    </source>
</evidence>
<evidence type="ECO:0000313" key="1">
    <source>
        <dbReference type="EMBL" id="KAF7303680.1"/>
    </source>
</evidence>